<dbReference type="Pfam" id="PF06207">
    <property type="entry name" value="DUF1002"/>
    <property type="match status" value="1"/>
</dbReference>
<dbReference type="Proteomes" id="UP000596248">
    <property type="component" value="Chromosome"/>
</dbReference>
<evidence type="ECO:0000313" key="2">
    <source>
        <dbReference type="Proteomes" id="UP000596248"/>
    </source>
</evidence>
<reference evidence="1 2" key="1">
    <citation type="submission" date="2021-01" db="EMBL/GenBank/DDBJ databases">
        <title>Identification of strong promoters based on the transcriptome of Brevibacillus choshinensis.</title>
        <authorList>
            <person name="Yao D."/>
            <person name="Zhang K."/>
            <person name="Wu J."/>
        </authorList>
    </citation>
    <scope>NUCLEOTIDE SEQUENCE [LARGE SCALE GENOMIC DNA]</scope>
    <source>
        <strain evidence="1 2">HPD31-SP3</strain>
    </source>
</reference>
<evidence type="ECO:0000313" key="1">
    <source>
        <dbReference type="EMBL" id="QRG70472.1"/>
    </source>
</evidence>
<accession>A0ABX7FXD3</accession>
<keyword evidence="2" id="KW-1185">Reference proteome</keyword>
<protein>
    <submittedName>
        <fullName evidence="1">DUF1002 domain-containing protein</fullName>
    </submittedName>
</protein>
<dbReference type="InterPro" id="IPR009343">
    <property type="entry name" value="DUF1002"/>
</dbReference>
<sequence length="277" mass="30147">MAVFFSPLTAFADSAPGDVIVTLGNDLTKEQQTALLAEMGESEKSTVVKVTNQEEHQYLARYISKAQIGTRALSSSKITVGEEGSGLKVKTHNINWVTNEMYVNALTTAGVKNADVYVTAPFPVSGTAGLTGIIKAYEASSGVSIPEAQKQVANEEMVKTGQLADSHGKEDAAKLISAIKEEFAKQQPKTDEEINVLIHEVSNQVNINLTESEVNGLVELFKRMRDANIDWVALGDGLNQAKAQVDEFMNREETKSFVSSLSEFLKMVIQTIADVFR</sequence>
<organism evidence="1 2">
    <name type="scientific">Brevibacillus choshinensis</name>
    <dbReference type="NCBI Taxonomy" id="54911"/>
    <lineage>
        <taxon>Bacteria</taxon>
        <taxon>Bacillati</taxon>
        <taxon>Bacillota</taxon>
        <taxon>Bacilli</taxon>
        <taxon>Bacillales</taxon>
        <taxon>Paenibacillaceae</taxon>
        <taxon>Brevibacillus</taxon>
    </lineage>
</organism>
<dbReference type="EMBL" id="CP069127">
    <property type="protein sequence ID" value="QRG70472.1"/>
    <property type="molecule type" value="Genomic_DNA"/>
</dbReference>
<name>A0ABX7FXD3_BRECH</name>
<gene>
    <name evidence="1" type="ORF">JNE38_06995</name>
</gene>
<proteinExistence type="predicted"/>